<dbReference type="EMBL" id="BOQP01000057">
    <property type="protein sequence ID" value="GIM83660.1"/>
    <property type="molecule type" value="Genomic_DNA"/>
</dbReference>
<accession>A0A919VYV2</accession>
<dbReference type="RefSeq" id="WP_213003093.1">
    <property type="nucleotide sequence ID" value="NZ_BAAATW010000013.1"/>
</dbReference>
<sequence>MRRYNCRCGKKRYRNEQAALNAAARDQDTHGEEPAVYRCPGGLAWHLSAHGFTPEALPTVGRRLAYALLKGGVIKLDDFARPRRVRQCAQQMIGLRLALPTDADGLRAGDRTGLSRVVQIGLDGYAEEQSRPPAT</sequence>
<keyword evidence="2" id="KW-1185">Reference proteome</keyword>
<dbReference type="Proteomes" id="UP000680865">
    <property type="component" value="Unassembled WGS sequence"/>
</dbReference>
<evidence type="ECO:0000313" key="2">
    <source>
        <dbReference type="Proteomes" id="UP000680865"/>
    </source>
</evidence>
<dbReference type="AlphaFoldDB" id="A0A919VYV2"/>
<organism evidence="1 2">
    <name type="scientific">Winogradskya consettensis</name>
    <dbReference type="NCBI Taxonomy" id="113560"/>
    <lineage>
        <taxon>Bacteria</taxon>
        <taxon>Bacillati</taxon>
        <taxon>Actinomycetota</taxon>
        <taxon>Actinomycetes</taxon>
        <taxon>Micromonosporales</taxon>
        <taxon>Micromonosporaceae</taxon>
        <taxon>Winogradskya</taxon>
    </lineage>
</organism>
<evidence type="ECO:0000313" key="1">
    <source>
        <dbReference type="EMBL" id="GIM83660.1"/>
    </source>
</evidence>
<gene>
    <name evidence="1" type="ORF">Aco04nite_87670</name>
</gene>
<proteinExistence type="predicted"/>
<name>A0A919VYV2_9ACTN</name>
<reference evidence="1" key="1">
    <citation type="submission" date="2021-03" db="EMBL/GenBank/DDBJ databases">
        <title>Whole genome shotgun sequence of Actinoplanes consettensis NBRC 14913.</title>
        <authorList>
            <person name="Komaki H."/>
            <person name="Tamura T."/>
        </authorList>
    </citation>
    <scope>NUCLEOTIDE SEQUENCE</scope>
    <source>
        <strain evidence="1">NBRC 14913</strain>
    </source>
</reference>
<protein>
    <submittedName>
        <fullName evidence="1">Uncharacterized protein</fullName>
    </submittedName>
</protein>
<comment type="caution">
    <text evidence="1">The sequence shown here is derived from an EMBL/GenBank/DDBJ whole genome shotgun (WGS) entry which is preliminary data.</text>
</comment>